<name>A0ABQ6CCT0_9HYPH</name>
<reference evidence="2" key="1">
    <citation type="journal article" date="2019" name="Int. J. Syst. Evol. Microbiol.">
        <title>The Global Catalogue of Microorganisms (GCM) 10K type strain sequencing project: providing services to taxonomists for standard genome sequencing and annotation.</title>
        <authorList>
            <consortium name="The Broad Institute Genomics Platform"/>
            <consortium name="The Broad Institute Genome Sequencing Center for Infectious Disease"/>
            <person name="Wu L."/>
            <person name="Ma J."/>
        </authorList>
    </citation>
    <scope>NUCLEOTIDE SEQUENCE [LARGE SCALE GENOMIC DNA]</scope>
    <source>
        <strain evidence="2">NBRC 101365</strain>
    </source>
</reference>
<comment type="caution">
    <text evidence="1">The sequence shown here is derived from an EMBL/GenBank/DDBJ whole genome shotgun (WGS) entry which is preliminary data.</text>
</comment>
<sequence length="197" mass="21038">MTIAASLRCAVTLGVVLAIGLPIAEAKPAKKIAATFLGERFPAEVAGFRYAGVKNYESQQAGGGYGARYEGPPGTWADVYVYDWARKDIPDHYNEKTSYDELALVGQAINKAVQIGAYRSATPTGSFAVPASGIPRLNCDRFLIEPKTGDARESIACVTNRNGRFVKIRLDGPKGALDLGKPGSNSINAFLKAWVSP</sequence>
<dbReference type="Proteomes" id="UP001156882">
    <property type="component" value="Unassembled WGS sequence"/>
</dbReference>
<proteinExistence type="predicted"/>
<dbReference type="RefSeq" id="WP_284310300.1">
    <property type="nucleotide sequence ID" value="NZ_BSPC01000005.1"/>
</dbReference>
<gene>
    <name evidence="1" type="ORF">GCM10007874_04970</name>
</gene>
<organism evidence="1 2">
    <name type="scientific">Labrys miyagiensis</name>
    <dbReference type="NCBI Taxonomy" id="346912"/>
    <lineage>
        <taxon>Bacteria</taxon>
        <taxon>Pseudomonadati</taxon>
        <taxon>Pseudomonadota</taxon>
        <taxon>Alphaproteobacteria</taxon>
        <taxon>Hyphomicrobiales</taxon>
        <taxon>Xanthobacteraceae</taxon>
        <taxon>Labrys</taxon>
    </lineage>
</organism>
<evidence type="ECO:0000313" key="1">
    <source>
        <dbReference type="EMBL" id="GLS17482.1"/>
    </source>
</evidence>
<accession>A0ABQ6CCT0</accession>
<evidence type="ECO:0000313" key="2">
    <source>
        <dbReference type="Proteomes" id="UP001156882"/>
    </source>
</evidence>
<keyword evidence="2" id="KW-1185">Reference proteome</keyword>
<protein>
    <submittedName>
        <fullName evidence="1">Uncharacterized protein</fullName>
    </submittedName>
</protein>
<dbReference type="EMBL" id="BSPC01000005">
    <property type="protein sequence ID" value="GLS17482.1"/>
    <property type="molecule type" value="Genomic_DNA"/>
</dbReference>